<proteinExistence type="predicted"/>
<organism evidence="1 2">
    <name type="scientific">Desulfofarcimen acetoxidans (strain ATCC 49208 / DSM 771 / KCTC 5769 / VKM B-1644 / 5575)</name>
    <name type="common">Desulfotomaculum acetoxidans</name>
    <dbReference type="NCBI Taxonomy" id="485916"/>
    <lineage>
        <taxon>Bacteria</taxon>
        <taxon>Bacillati</taxon>
        <taxon>Bacillota</taxon>
        <taxon>Clostridia</taxon>
        <taxon>Eubacteriales</taxon>
        <taxon>Peptococcaceae</taxon>
        <taxon>Desulfofarcimen</taxon>
    </lineage>
</organism>
<gene>
    <name evidence="1" type="ordered locus">Dtox_0995</name>
</gene>
<reference evidence="1 2" key="1">
    <citation type="journal article" date="2009" name="Stand. Genomic Sci.">
        <title>Complete genome sequence of Desulfotomaculum acetoxidans type strain (5575).</title>
        <authorList>
            <person name="Spring S."/>
            <person name="Lapidus A."/>
            <person name="Schroder M."/>
            <person name="Gleim D."/>
            <person name="Sims D."/>
            <person name="Meincke L."/>
            <person name="Glavina Del Rio T."/>
            <person name="Tice H."/>
            <person name="Copeland A."/>
            <person name="Cheng J.F."/>
            <person name="Lucas S."/>
            <person name="Chen F."/>
            <person name="Nolan M."/>
            <person name="Bruce D."/>
            <person name="Goodwin L."/>
            <person name="Pitluck S."/>
            <person name="Ivanova N."/>
            <person name="Mavromatis K."/>
            <person name="Mikhailova N."/>
            <person name="Pati A."/>
            <person name="Chen A."/>
            <person name="Palaniappan K."/>
            <person name="Land M."/>
            <person name="Hauser L."/>
            <person name="Chang Y.J."/>
            <person name="Jeffries C.D."/>
            <person name="Chain P."/>
            <person name="Saunders E."/>
            <person name="Brettin T."/>
            <person name="Detter J.C."/>
            <person name="Goker M."/>
            <person name="Bristow J."/>
            <person name="Eisen J.A."/>
            <person name="Markowitz V."/>
            <person name="Hugenholtz P."/>
            <person name="Kyrpides N.C."/>
            <person name="Klenk H.P."/>
            <person name="Han C."/>
        </authorList>
    </citation>
    <scope>NUCLEOTIDE SEQUENCE [LARGE SCALE GENOMIC DNA]</scope>
    <source>
        <strain evidence="2">ATCC 49208 / DSM 771 / VKM B-1644</strain>
    </source>
</reference>
<dbReference type="EMBL" id="CP001720">
    <property type="protein sequence ID" value="ACV61882.1"/>
    <property type="molecule type" value="Genomic_DNA"/>
</dbReference>
<dbReference type="STRING" id="485916.Dtox_0995"/>
<dbReference type="AlphaFoldDB" id="C8W3B5"/>
<evidence type="ECO:0000313" key="2">
    <source>
        <dbReference type="Proteomes" id="UP000002217"/>
    </source>
</evidence>
<keyword evidence="2" id="KW-1185">Reference proteome</keyword>
<dbReference type="Proteomes" id="UP000002217">
    <property type="component" value="Chromosome"/>
</dbReference>
<name>C8W3B5_DESAS</name>
<dbReference type="HOGENOM" id="CLU_849223_0_0_9"/>
<sequence>MKHFLTKTLKQIGNILSGDELPGKDYVDVLLTQWFIVKLTEPASTATTSVKRSVPAHKRTTDIAFSYGKIKVEYILDDEGEPAIRIPSIRLASRDNPVLRIFSNADMVYQHTIGIYGNDYAATSEETIVPLSDISDADFIRFYAEIMIGGKEIYTSGNGLNAVALLFKDSKLQTGKTIDEGNYVLFAPKSVNIKFQGNVERQRRSYFAQLIDIYIQGEVLVFADGRLLFCSRMPEGSLRFRLPQTQVEYVARDISYPLFNRDEFSITAIGAYDGKVRLVLLAVLLLTAGGGRISSLGKALLLAMTPTISSLPVAENHGNTIAATSFI</sequence>
<dbReference type="KEGG" id="dae:Dtox_0995"/>
<protein>
    <submittedName>
        <fullName evidence="1">Uncharacterized protein</fullName>
    </submittedName>
</protein>
<accession>C8W3B5</accession>
<evidence type="ECO:0000313" key="1">
    <source>
        <dbReference type="EMBL" id="ACV61882.1"/>
    </source>
</evidence>